<dbReference type="Pfam" id="PF07311">
    <property type="entry name" value="Dodecin"/>
    <property type="match status" value="1"/>
</dbReference>
<evidence type="ECO:0000313" key="3">
    <source>
        <dbReference type="EMBL" id="QQB89177.1"/>
    </source>
</evidence>
<dbReference type="PANTHER" id="PTHR39324:SF1">
    <property type="entry name" value="CALCIUM DODECIN"/>
    <property type="match status" value="1"/>
</dbReference>
<dbReference type="InterPro" id="IPR009923">
    <property type="entry name" value="Dodecin"/>
</dbReference>
<reference evidence="2 5" key="3">
    <citation type="submission" date="2019-01" db="EMBL/GenBank/DDBJ databases">
        <title>Brevundimonas diminuta Genome sequencing and assembly.</title>
        <authorList>
            <person name="Chen H."/>
        </authorList>
    </citation>
    <scope>NUCLEOTIDE SEQUENCE [LARGE SCALE GENOMIC DNA]</scope>
    <source>
        <strain evidence="2">ATCC</strain>
        <strain evidence="5">ATCC(B) 19146</strain>
    </source>
</reference>
<evidence type="ECO:0000313" key="5">
    <source>
        <dbReference type="Proteomes" id="UP000287388"/>
    </source>
</evidence>
<sequence length="67" mass="7364">MSVARVTEITASSTVSFEDAIAQGVARADKTLRHVEGAWIQEQKVIVRDGAIAEYRVNMKVTFILAD</sequence>
<dbReference type="STRING" id="293.GCA_000988015_02519"/>
<evidence type="ECO:0000313" key="2">
    <source>
        <dbReference type="EMBL" id="QAT13457.1"/>
    </source>
</evidence>
<proteinExistence type="predicted"/>
<dbReference type="AlphaFoldDB" id="A0A1Z3LXA8"/>
<dbReference type="PANTHER" id="PTHR39324">
    <property type="entry name" value="CALCIUM DODECIN"/>
    <property type="match status" value="1"/>
</dbReference>
<dbReference type="Proteomes" id="UP000197024">
    <property type="component" value="Chromosome"/>
</dbReference>
<evidence type="ECO:0000313" key="4">
    <source>
        <dbReference type="Proteomes" id="UP000197024"/>
    </source>
</evidence>
<accession>A0A1Z3LXA8</accession>
<dbReference type="Gene3D" id="3.30.1660.10">
    <property type="entry name" value="Flavin-binding protein dodecin"/>
    <property type="match status" value="1"/>
</dbReference>
<keyword evidence="6" id="KW-1185">Reference proteome</keyword>
<protein>
    <submittedName>
        <fullName evidence="1">Dodecin domain-containing protein</fullName>
    </submittedName>
</protein>
<name>A0A1Z3LXA8_BREDI</name>
<dbReference type="EMBL" id="CP021995">
    <property type="protein sequence ID" value="ASD26799.1"/>
    <property type="molecule type" value="Genomic_DNA"/>
</dbReference>
<reference evidence="1 4" key="1">
    <citation type="submission" date="2017-06" db="EMBL/GenBank/DDBJ databases">
        <title>Biodegradation of gentamicin by bacterial consortia AMQD4 in synthetic medium and raw gentamicin sewage.</title>
        <authorList>
            <person name="Chang H."/>
            <person name="Feng Y."/>
            <person name="Li Z."/>
            <person name="Xue J."/>
            <person name="Cheng D."/>
        </authorList>
    </citation>
    <scope>NUCLEOTIDE SEQUENCE [LARGE SCALE GENOMIC DNA]</scope>
    <source>
        <strain evidence="1 4">BZC3</strain>
    </source>
</reference>
<reference evidence="3 6" key="4">
    <citation type="submission" date="2020-12" db="EMBL/GenBank/DDBJ databases">
        <title>FDA dAtabase for Regulatory Grade micrObial Sequences (FDA-ARGOS): Supporting development and validation of Infectious Disease Dx tests.</title>
        <authorList>
            <person name="Kerrigan L."/>
            <person name="Long C."/>
            <person name="Tallon L."/>
            <person name="Sadzewicz L."/>
            <person name="Zhao X."/>
            <person name="Boylan J."/>
            <person name="Ott S."/>
            <person name="Bowen H."/>
            <person name="Vavikolanu K."/>
            <person name="Mehta A."/>
            <person name="Aluvathingal J."/>
            <person name="Nadendla S."/>
            <person name="Yan Y."/>
            <person name="Sichtig H."/>
        </authorList>
    </citation>
    <scope>NUCLEOTIDE SEQUENCE [LARGE SCALE GENOMIC DNA]</scope>
    <source>
        <strain evidence="3 6">FDAARGOS_1026</strain>
    </source>
</reference>
<dbReference type="Proteomes" id="UP000596117">
    <property type="component" value="Chromosome"/>
</dbReference>
<dbReference type="SUPFAM" id="SSF89807">
    <property type="entry name" value="Dodecin-like"/>
    <property type="match status" value="1"/>
</dbReference>
<dbReference type="EMBL" id="CP066026">
    <property type="protein sequence ID" value="QQB89177.1"/>
    <property type="molecule type" value="Genomic_DNA"/>
</dbReference>
<dbReference type="EMBL" id="CP035093">
    <property type="protein sequence ID" value="QAT13457.1"/>
    <property type="molecule type" value="Genomic_DNA"/>
</dbReference>
<dbReference type="InterPro" id="IPR036694">
    <property type="entry name" value="Dodecin-like_sf"/>
</dbReference>
<evidence type="ECO:0000313" key="1">
    <source>
        <dbReference type="EMBL" id="ASD26799.1"/>
    </source>
</evidence>
<dbReference type="InterPro" id="IPR025543">
    <property type="entry name" value="Dodecin-like"/>
</dbReference>
<dbReference type="RefSeq" id="WP_046652585.1">
    <property type="nucleotide sequence ID" value="NZ_BJNC01000001.1"/>
</dbReference>
<dbReference type="Proteomes" id="UP000287388">
    <property type="component" value="Chromosome"/>
</dbReference>
<organism evidence="1 4">
    <name type="scientific">Brevundimonas diminuta</name>
    <name type="common">Pseudomonas diminuta</name>
    <dbReference type="NCBI Taxonomy" id="293"/>
    <lineage>
        <taxon>Bacteria</taxon>
        <taxon>Pseudomonadati</taxon>
        <taxon>Pseudomonadota</taxon>
        <taxon>Alphaproteobacteria</taxon>
        <taxon>Caulobacterales</taxon>
        <taxon>Caulobacteraceae</taxon>
        <taxon>Brevundimonas</taxon>
    </lineage>
</organism>
<evidence type="ECO:0000313" key="6">
    <source>
        <dbReference type="Proteomes" id="UP000596117"/>
    </source>
</evidence>
<reference evidence="1 4" key="2">
    <citation type="submission" date="2017-06" db="EMBL/GenBank/DDBJ databases">
        <authorList>
            <person name="Kim H.J."/>
            <person name="Triplett B.A."/>
        </authorList>
    </citation>
    <scope>NUCLEOTIDE SEQUENCE [LARGE SCALE GENOMIC DNA]</scope>
    <source>
        <strain evidence="1 4">BZC3</strain>
    </source>
</reference>
<gene>
    <name evidence="1" type="ORF">CD943_07780</name>
    <name evidence="2" type="ORF">EQG53_03295</name>
    <name evidence="3" type="ORF">I6H83_01640</name>
</gene>
<dbReference type="KEGG" id="bdm:EQG53_03295"/>